<evidence type="ECO:0000256" key="1">
    <source>
        <dbReference type="SAM" id="MobiDB-lite"/>
    </source>
</evidence>
<dbReference type="EMBL" id="CP099421">
    <property type="protein sequence ID" value="USW52378.1"/>
    <property type="molecule type" value="Genomic_DNA"/>
</dbReference>
<feature type="compositionally biased region" description="Low complexity" evidence="1">
    <location>
        <begin position="24"/>
        <end position="39"/>
    </location>
</feature>
<dbReference type="InterPro" id="IPR053178">
    <property type="entry name" value="Osmoadaptation_assoc"/>
</dbReference>
<feature type="compositionally biased region" description="Polar residues" evidence="1">
    <location>
        <begin position="13"/>
        <end position="22"/>
    </location>
</feature>
<evidence type="ECO:0000313" key="3">
    <source>
        <dbReference type="Proteomes" id="UP001056384"/>
    </source>
</evidence>
<organism evidence="2 3">
    <name type="scientific">Septoria linicola</name>
    <dbReference type="NCBI Taxonomy" id="215465"/>
    <lineage>
        <taxon>Eukaryota</taxon>
        <taxon>Fungi</taxon>
        <taxon>Dikarya</taxon>
        <taxon>Ascomycota</taxon>
        <taxon>Pezizomycotina</taxon>
        <taxon>Dothideomycetes</taxon>
        <taxon>Dothideomycetidae</taxon>
        <taxon>Mycosphaerellales</taxon>
        <taxon>Mycosphaerellaceae</taxon>
        <taxon>Septoria</taxon>
    </lineage>
</organism>
<name>A0A9Q9AUI9_9PEZI</name>
<dbReference type="AlphaFoldDB" id="A0A9Q9AUI9"/>
<evidence type="ECO:0000313" key="2">
    <source>
        <dbReference type="EMBL" id="USW52378.1"/>
    </source>
</evidence>
<dbReference type="PANTHER" id="PTHR38111:SF5">
    <property type="entry name" value="TRANSCRIPTION FACTOR DOMAIN-CONTAINING PROTEIN"/>
    <property type="match status" value="1"/>
</dbReference>
<keyword evidence="3" id="KW-1185">Reference proteome</keyword>
<feature type="region of interest" description="Disordered" evidence="1">
    <location>
        <begin position="1"/>
        <end position="108"/>
    </location>
</feature>
<dbReference type="Proteomes" id="UP001056384">
    <property type="component" value="Chromosome 4"/>
</dbReference>
<proteinExistence type="predicted"/>
<reference evidence="2" key="1">
    <citation type="submission" date="2022-06" db="EMBL/GenBank/DDBJ databases">
        <title>Complete genome sequences of two strains of the flax pathogen Septoria linicola.</title>
        <authorList>
            <person name="Lapalu N."/>
            <person name="Simon A."/>
            <person name="Demenou B."/>
            <person name="Paumier D."/>
            <person name="Guillot M.-P."/>
            <person name="Gout L."/>
            <person name="Valade R."/>
        </authorList>
    </citation>
    <scope>NUCLEOTIDE SEQUENCE</scope>
    <source>
        <strain evidence="2">SE15195</strain>
    </source>
</reference>
<dbReference type="PANTHER" id="PTHR38111">
    <property type="entry name" value="ZN(2)-C6 FUNGAL-TYPE DOMAIN-CONTAINING PROTEIN-RELATED"/>
    <property type="match status" value="1"/>
</dbReference>
<dbReference type="OrthoDB" id="5126878at2759"/>
<accession>A0A9Q9AUI9</accession>
<gene>
    <name evidence="2" type="ORF">Slin15195_G056970</name>
</gene>
<protein>
    <submittedName>
        <fullName evidence="2">Uncharacterized protein</fullName>
    </submittedName>
</protein>
<feature type="compositionally biased region" description="Polar residues" evidence="1">
    <location>
        <begin position="68"/>
        <end position="80"/>
    </location>
</feature>
<sequence>MAADKGAVPLLFLTTSSGSAPNGRNARAQSRATAARRTNPPLPHQGSFSTFAVTGKRKHITEDENGVPKSSNKTSDASTSHIKRRKTSKDSLAVSRIQHNSSKDKVMSVGDRWQHVEFRAPPLRILATHFSSGCTLLPPNVDLQNVLKVAAFHIRRKAAQLLDAQPERALDALRCRQWCSVSATFASLGRSPYLDGAIACVVSKVQQVVSGAPSEERILICYSDALQLLRAAVQDPALHDRLDLLAASQLLAVYEMLDSPDTLAWSQHIAGVAAMAKLQGRQEGRSNILTTEQAAPMFVEALLNDDDGFFESKQWKALLQILTNKQSQNPEATGQTLSCFRGLRTLFAEWKDATRVELGWAARFSLLATAHELRAHFKSVVVRSEHRFMTRQQTSKGCDVLGLCLVSIMMLDRLILTLRQTNTWQGHNLEIDTQELCTQVIRHEVDTAEAFPAKDLLRAFQRQHDYPLLAYDT</sequence>